<dbReference type="CDD" id="cd00293">
    <property type="entry name" value="USP-like"/>
    <property type="match status" value="1"/>
</dbReference>
<dbReference type="InterPro" id="IPR006016">
    <property type="entry name" value="UspA"/>
</dbReference>
<gene>
    <name evidence="3" type="ORF">MMF94_11175</name>
</gene>
<accession>A0ABS9TCL1</accession>
<comment type="caution">
    <text evidence="3">The sequence shown here is derived from an EMBL/GenBank/DDBJ whole genome shotgun (WGS) entry which is preliminary data.</text>
</comment>
<dbReference type="Proteomes" id="UP001299970">
    <property type="component" value="Unassembled WGS sequence"/>
</dbReference>
<dbReference type="RefSeq" id="WP_241036273.1">
    <property type="nucleotide sequence ID" value="NZ_BAAAJF010000020.1"/>
</dbReference>
<evidence type="ECO:0000259" key="2">
    <source>
        <dbReference type="Pfam" id="PF00582"/>
    </source>
</evidence>
<keyword evidence="4" id="KW-1185">Reference proteome</keyword>
<dbReference type="InterPro" id="IPR006015">
    <property type="entry name" value="Universal_stress_UspA"/>
</dbReference>
<proteinExistence type="inferred from homology"/>
<comment type="similarity">
    <text evidence="1">Belongs to the universal stress protein A family.</text>
</comment>
<organism evidence="3 4">
    <name type="scientific">Pseudonocardia alaniniphila</name>
    <dbReference type="NCBI Taxonomy" id="75291"/>
    <lineage>
        <taxon>Bacteria</taxon>
        <taxon>Bacillati</taxon>
        <taxon>Actinomycetota</taxon>
        <taxon>Actinomycetes</taxon>
        <taxon>Pseudonocardiales</taxon>
        <taxon>Pseudonocardiaceae</taxon>
        <taxon>Pseudonocardia</taxon>
    </lineage>
</organism>
<evidence type="ECO:0000256" key="1">
    <source>
        <dbReference type="ARBA" id="ARBA00008791"/>
    </source>
</evidence>
<dbReference type="PANTHER" id="PTHR46268:SF6">
    <property type="entry name" value="UNIVERSAL STRESS PROTEIN UP12"/>
    <property type="match status" value="1"/>
</dbReference>
<dbReference type="Pfam" id="PF00582">
    <property type="entry name" value="Usp"/>
    <property type="match status" value="1"/>
</dbReference>
<dbReference type="PANTHER" id="PTHR46268">
    <property type="entry name" value="STRESS RESPONSE PROTEIN NHAX"/>
    <property type="match status" value="1"/>
</dbReference>
<evidence type="ECO:0000313" key="3">
    <source>
        <dbReference type="EMBL" id="MCH6166247.1"/>
    </source>
</evidence>
<name>A0ABS9TCL1_9PSEU</name>
<reference evidence="3 4" key="1">
    <citation type="submission" date="2022-03" db="EMBL/GenBank/DDBJ databases">
        <title>Pseudonocardia alaer sp. nov., a novel actinomycete isolated from reed forest soil.</title>
        <authorList>
            <person name="Wang L."/>
        </authorList>
    </citation>
    <scope>NUCLEOTIDE SEQUENCE [LARGE SCALE GENOMIC DNA]</scope>
    <source>
        <strain evidence="3 4">Y-16303</strain>
    </source>
</reference>
<feature type="domain" description="UspA" evidence="2">
    <location>
        <begin position="4"/>
        <end position="141"/>
    </location>
</feature>
<dbReference type="PRINTS" id="PR01438">
    <property type="entry name" value="UNVRSLSTRESS"/>
</dbReference>
<dbReference type="InterPro" id="IPR014729">
    <property type="entry name" value="Rossmann-like_a/b/a_fold"/>
</dbReference>
<dbReference type="EMBL" id="JAKXMK010000008">
    <property type="protein sequence ID" value="MCH6166247.1"/>
    <property type="molecule type" value="Genomic_DNA"/>
</dbReference>
<protein>
    <submittedName>
        <fullName evidence="3">Universal stress protein</fullName>
    </submittedName>
</protein>
<evidence type="ECO:0000313" key="4">
    <source>
        <dbReference type="Proteomes" id="UP001299970"/>
    </source>
</evidence>
<dbReference type="Gene3D" id="3.40.50.620">
    <property type="entry name" value="HUPs"/>
    <property type="match status" value="1"/>
</dbReference>
<sequence>MGGIVVGVDRSVHAVDALRFAIEEANLRGVELTVVEVWQEPYLSADVGPEAASSLDAPARRRAEQLLRDQVGKALDGEPAPEVMHLQVRAGNPSEELIRLGRSADLVVVGSRGHGGFRHLLTGSVATQLVNHAPCPVVVVPARAAAV</sequence>
<dbReference type="SUPFAM" id="SSF52402">
    <property type="entry name" value="Adenine nucleotide alpha hydrolases-like"/>
    <property type="match status" value="1"/>
</dbReference>